<dbReference type="AlphaFoldDB" id="A0A495VSG0"/>
<dbReference type="PANTHER" id="PTHR43273">
    <property type="entry name" value="ANAEROBIC SULFATASE-MATURATING ENZYME HOMOLOG ASLB-RELATED"/>
    <property type="match status" value="1"/>
</dbReference>
<sequence length="472" mass="54879">MNKLYRPSVYTIPVVIKDEPGKTLLIHGYTGAMDIASEKIMNCLQPEKRYSYDNIPLSKDVFDRLIARGYFTDKSEQEEYEYLKNFTSLFNRYEKTKSKVFTLMIAYDCNFRCPYCYEGNISGKGHQWSKKIFNKDTVDRAYQAMEEIEPNKNLRAKTITLYGGEPLMASNREIIEYIVIKGKSLGYNFDAVTNGYDLEYFLDLLGPESIKFLQITIDGEKEYHDKRRIHYKDGKSFDKIIANISKALKTGVSISVRANTDGRNISSMRNLKNYFYELGFYNYKTFSFYSALLCGEKSDVDKVKKNTQTSELNKKFEYLSREEFLLKQEQNDSDIWGQDYGVFTKIYRALKNSSKIQFHTIFCPSQTNSYILDPYGEIYSCWDTVGKRERCLGSYLDDIVWNEKERSLWHNRNIGTVADCAHCKYALFCGGGCMGKVLANGGSFESNFCDSYSLIFEKYVIQAYKKYRAEMH</sequence>
<dbReference type="PROSITE" id="PS51918">
    <property type="entry name" value="RADICAL_SAM"/>
    <property type="match status" value="1"/>
</dbReference>
<evidence type="ECO:0000256" key="1">
    <source>
        <dbReference type="ARBA" id="ARBA00001966"/>
    </source>
</evidence>
<dbReference type="InterPro" id="IPR000385">
    <property type="entry name" value="MoaA_NifB_PqqE_Fe-S-bd_CS"/>
</dbReference>
<evidence type="ECO:0000256" key="2">
    <source>
        <dbReference type="ARBA" id="ARBA00022485"/>
    </source>
</evidence>
<dbReference type="InterPro" id="IPR023867">
    <property type="entry name" value="Sulphatase_maturase_rSAM"/>
</dbReference>
<evidence type="ECO:0000256" key="6">
    <source>
        <dbReference type="ARBA" id="ARBA00023014"/>
    </source>
</evidence>
<evidence type="ECO:0000256" key="3">
    <source>
        <dbReference type="ARBA" id="ARBA00022691"/>
    </source>
</evidence>
<comment type="cofactor">
    <cofactor evidence="1">
        <name>[4Fe-4S] cluster</name>
        <dbReference type="ChEBI" id="CHEBI:49883"/>
    </cofactor>
</comment>
<reference evidence="9 10" key="1">
    <citation type="submission" date="2018-10" db="EMBL/GenBank/DDBJ databases">
        <title>Genomic Encyclopedia of Archaeal and Bacterial Type Strains, Phase II (KMG-II): from individual species to whole genera.</title>
        <authorList>
            <person name="Goeker M."/>
        </authorList>
    </citation>
    <scope>NUCLEOTIDE SEQUENCE [LARGE SCALE GENOMIC DNA]</scope>
    <source>
        <strain evidence="9 10">NSB1</strain>
    </source>
</reference>
<keyword evidence="3" id="KW-0949">S-adenosyl-L-methionine</keyword>
<dbReference type="NCBIfam" id="TIGR04085">
    <property type="entry name" value="rSAM_more_4Fe4S"/>
    <property type="match status" value="1"/>
</dbReference>
<dbReference type="PANTHER" id="PTHR43273:SF3">
    <property type="entry name" value="ANAEROBIC SULFATASE-MATURATING ENZYME HOMOLOG ASLB-RELATED"/>
    <property type="match status" value="1"/>
</dbReference>
<keyword evidence="2" id="KW-0004">4Fe-4S</keyword>
<evidence type="ECO:0000256" key="4">
    <source>
        <dbReference type="ARBA" id="ARBA00022723"/>
    </source>
</evidence>
<proteinExistence type="inferred from homology"/>
<dbReference type="SFLD" id="SFLDG01067">
    <property type="entry name" value="SPASM/twitch_domain_containing"/>
    <property type="match status" value="1"/>
</dbReference>
<dbReference type="GO" id="GO:0016491">
    <property type="term" value="F:oxidoreductase activity"/>
    <property type="evidence" value="ECO:0007669"/>
    <property type="project" value="InterPro"/>
</dbReference>
<keyword evidence="4" id="KW-0479">Metal-binding</keyword>
<dbReference type="InterPro" id="IPR023885">
    <property type="entry name" value="4Fe4S-binding_SPASM_dom"/>
</dbReference>
<comment type="caution">
    <text evidence="9">The sequence shown here is derived from an EMBL/GenBank/DDBJ whole genome shotgun (WGS) entry which is preliminary data.</text>
</comment>
<keyword evidence="6" id="KW-0411">Iron-sulfur</keyword>
<evidence type="ECO:0000313" key="10">
    <source>
        <dbReference type="Proteomes" id="UP000269493"/>
    </source>
</evidence>
<dbReference type="UniPathway" id="UPA00782"/>
<dbReference type="OrthoDB" id="9808591at2"/>
<dbReference type="Gene3D" id="3.20.20.70">
    <property type="entry name" value="Aldolase class I"/>
    <property type="match status" value="1"/>
</dbReference>
<evidence type="ECO:0000313" key="9">
    <source>
        <dbReference type="EMBL" id="RKT51355.1"/>
    </source>
</evidence>
<dbReference type="SFLD" id="SFLDG01384">
    <property type="entry name" value="thioether_bond_formation_requi"/>
    <property type="match status" value="1"/>
</dbReference>
<accession>A0A495VSG0</accession>
<keyword evidence="5" id="KW-0408">Iron</keyword>
<evidence type="ECO:0000256" key="7">
    <source>
        <dbReference type="ARBA" id="ARBA00023601"/>
    </source>
</evidence>
<dbReference type="InterPro" id="IPR058240">
    <property type="entry name" value="rSAM_sf"/>
</dbReference>
<dbReference type="SUPFAM" id="SSF102114">
    <property type="entry name" value="Radical SAM enzymes"/>
    <property type="match status" value="1"/>
</dbReference>
<evidence type="ECO:0000256" key="5">
    <source>
        <dbReference type="ARBA" id="ARBA00023004"/>
    </source>
</evidence>
<dbReference type="InterPro" id="IPR013785">
    <property type="entry name" value="Aldolase_TIM"/>
</dbReference>
<dbReference type="GO" id="GO:0046872">
    <property type="term" value="F:metal ion binding"/>
    <property type="evidence" value="ECO:0007669"/>
    <property type="project" value="UniProtKB-KW"/>
</dbReference>
<feature type="domain" description="Radical SAM core" evidence="8">
    <location>
        <begin position="95"/>
        <end position="322"/>
    </location>
</feature>
<dbReference type="EMBL" id="RBXN01000005">
    <property type="protein sequence ID" value="RKT51355.1"/>
    <property type="molecule type" value="Genomic_DNA"/>
</dbReference>
<dbReference type="Proteomes" id="UP000269493">
    <property type="component" value="Unassembled WGS sequence"/>
</dbReference>
<dbReference type="PROSITE" id="PS01305">
    <property type="entry name" value="MOAA_NIFB_PQQE"/>
    <property type="match status" value="1"/>
</dbReference>
<evidence type="ECO:0000259" key="8">
    <source>
        <dbReference type="PROSITE" id="PS51918"/>
    </source>
</evidence>
<keyword evidence="10" id="KW-1185">Reference proteome</keyword>
<protein>
    <recommendedName>
        <fullName evidence="8">Radical SAM core domain-containing protein</fullName>
    </recommendedName>
</protein>
<dbReference type="GO" id="GO:0051539">
    <property type="term" value="F:4 iron, 4 sulfur cluster binding"/>
    <property type="evidence" value="ECO:0007669"/>
    <property type="project" value="UniProtKB-KW"/>
</dbReference>
<comment type="similarity">
    <text evidence="7">Belongs to the radical SAM superfamily. Anaerobic sulfatase-maturating enzyme family.</text>
</comment>
<dbReference type="Pfam" id="PF04055">
    <property type="entry name" value="Radical_SAM"/>
    <property type="match status" value="1"/>
</dbReference>
<organism evidence="9 10">
    <name type="scientific">Coprobacter fastidiosus NSB1 = JCM 33896</name>
    <dbReference type="NCBI Taxonomy" id="1349822"/>
    <lineage>
        <taxon>Bacteria</taxon>
        <taxon>Pseudomonadati</taxon>
        <taxon>Bacteroidota</taxon>
        <taxon>Bacteroidia</taxon>
        <taxon>Bacteroidales</taxon>
        <taxon>Barnesiellaceae</taxon>
        <taxon>Coprobacter</taxon>
    </lineage>
</organism>
<dbReference type="CDD" id="cd01335">
    <property type="entry name" value="Radical_SAM"/>
    <property type="match status" value="1"/>
</dbReference>
<dbReference type="InterPro" id="IPR007197">
    <property type="entry name" value="rSAM"/>
</dbReference>
<gene>
    <name evidence="9" type="ORF">BC742_1628</name>
</gene>
<dbReference type="SFLD" id="SFLDG01386">
    <property type="entry name" value="main_SPASM_domain-containing"/>
    <property type="match status" value="1"/>
</dbReference>
<name>A0A495VSG0_9BACT</name>
<dbReference type="SFLD" id="SFLDS00029">
    <property type="entry name" value="Radical_SAM"/>
    <property type="match status" value="1"/>
</dbReference>